<dbReference type="Gene3D" id="3.40.470.10">
    <property type="entry name" value="Uracil-DNA glycosylase-like domain"/>
    <property type="match status" value="1"/>
</dbReference>
<dbReference type="InterPro" id="IPR005122">
    <property type="entry name" value="Uracil-DNA_glycosylase-like"/>
</dbReference>
<name>A0AAE2YQ76_9PROT</name>
<dbReference type="Proteomes" id="UP001197378">
    <property type="component" value="Unassembled WGS sequence"/>
</dbReference>
<dbReference type="RefSeq" id="WP_215872391.1">
    <property type="nucleotide sequence ID" value="NZ_JAAXYO010000089.1"/>
</dbReference>
<evidence type="ECO:0000259" key="1">
    <source>
        <dbReference type="Pfam" id="PF03167"/>
    </source>
</evidence>
<keyword evidence="3" id="KW-1185">Reference proteome</keyword>
<dbReference type="AlphaFoldDB" id="A0AAE2YQ76"/>
<dbReference type="Pfam" id="PF03167">
    <property type="entry name" value="UDG"/>
    <property type="match status" value="1"/>
</dbReference>
<accession>A0AAE2YQ76</accession>
<dbReference type="InterPro" id="IPR036895">
    <property type="entry name" value="Uracil-DNA_glycosylase-like_sf"/>
</dbReference>
<evidence type="ECO:0000313" key="3">
    <source>
        <dbReference type="Proteomes" id="UP001197378"/>
    </source>
</evidence>
<evidence type="ECO:0000313" key="2">
    <source>
        <dbReference type="EMBL" id="MBU2787943.1"/>
    </source>
</evidence>
<reference evidence="2" key="1">
    <citation type="journal article" date="2021" name="ISME J.">
        <title>Genomic evolution of the class Acidithiobacillia: deep-branching Proteobacteria living in extreme acidic conditions.</title>
        <authorList>
            <person name="Moya-Beltran A."/>
            <person name="Beard S."/>
            <person name="Rojas-Villalobos C."/>
            <person name="Issotta F."/>
            <person name="Gallardo Y."/>
            <person name="Ulloa R."/>
            <person name="Giaveno A."/>
            <person name="Degli Esposti M."/>
            <person name="Johnson D.B."/>
            <person name="Quatrini R."/>
        </authorList>
    </citation>
    <scope>NUCLEOTIDE SEQUENCE</scope>
    <source>
        <strain evidence="2">VAN18-1</strain>
    </source>
</reference>
<comment type="caution">
    <text evidence="2">The sequence shown here is derived from an EMBL/GenBank/DDBJ whole genome shotgun (WGS) entry which is preliminary data.</text>
</comment>
<feature type="domain" description="Uracil-DNA glycosylase-like" evidence="1">
    <location>
        <begin position="52"/>
        <end position="212"/>
    </location>
</feature>
<sequence length="216" mass="24841">MQNPLFFAQDQYLQDEAFTGLLQEHGITILQDFLEYRPYAEQFIQQYLPEPLPRTVILGLNPGRSGAGLTGIPFLDFRSLANLLPDTPLPRNDTEPSANFFHRVVQNVGVEKFYRAFYVSNVAAVGFLRDGKNCNYPELPMAAQRVVEERFLAEMAQIQPKRIIALGREVEATVQRLFPDGSVRISHLPHPSWIMTYRLREAQSWVRRYTQMLLQG</sequence>
<dbReference type="EMBL" id="JAAXYO010000089">
    <property type="protein sequence ID" value="MBU2787943.1"/>
    <property type="molecule type" value="Genomic_DNA"/>
</dbReference>
<dbReference type="SUPFAM" id="SSF52141">
    <property type="entry name" value="Uracil-DNA glycosylase-like"/>
    <property type="match status" value="1"/>
</dbReference>
<organism evidence="2 3">
    <name type="scientific">Igneacidithiobacillus copahuensis</name>
    <dbReference type="NCBI Taxonomy" id="2724909"/>
    <lineage>
        <taxon>Bacteria</taxon>
        <taxon>Pseudomonadati</taxon>
        <taxon>Pseudomonadota</taxon>
        <taxon>Acidithiobacillia</taxon>
        <taxon>Acidithiobacillales</taxon>
        <taxon>Acidithiobacillaceae</taxon>
        <taxon>Igneacidithiobacillus</taxon>
    </lineage>
</organism>
<protein>
    <submittedName>
        <fullName evidence="2">DUF4918 family protein</fullName>
    </submittedName>
</protein>
<gene>
    <name evidence="2" type="ORF">HFQ13_06960</name>
</gene>
<proteinExistence type="predicted"/>